<sequence length="190" mass="20562">MCCLWTEKSPEETHERLRSVSLAAVVALGSTKADSPTPRIGCHRSLRPGGVAAGAPQLQSGLFDSPSVGLAAPSDPLGEQRCRLCLGRLPSGHTSRPKRAHPEVNNFLARDFACQVCGGLGHWWRNCPHTGLETVDMDQLARLRARYLAESFRIAGQAESEQRPWMSGSLRPQRKTKASGGGGASERLRP</sequence>
<gene>
    <name evidence="2" type="ORF">AK812_SmicGene5285</name>
</gene>
<dbReference type="SUPFAM" id="SSF57756">
    <property type="entry name" value="Retrovirus zinc finger-like domains"/>
    <property type="match status" value="1"/>
</dbReference>
<evidence type="ECO:0008006" key="4">
    <source>
        <dbReference type="Google" id="ProtNLM"/>
    </source>
</evidence>
<evidence type="ECO:0000313" key="3">
    <source>
        <dbReference type="Proteomes" id="UP000186817"/>
    </source>
</evidence>
<comment type="caution">
    <text evidence="2">The sequence shown here is derived from an EMBL/GenBank/DDBJ whole genome shotgun (WGS) entry which is preliminary data.</text>
</comment>
<dbReference type="GO" id="GO:0008270">
    <property type="term" value="F:zinc ion binding"/>
    <property type="evidence" value="ECO:0007669"/>
    <property type="project" value="InterPro"/>
</dbReference>
<dbReference type="GO" id="GO:0003676">
    <property type="term" value="F:nucleic acid binding"/>
    <property type="evidence" value="ECO:0007669"/>
    <property type="project" value="InterPro"/>
</dbReference>
<protein>
    <recommendedName>
        <fullName evidence="4">CCHC-type domain-containing protein</fullName>
    </recommendedName>
</protein>
<dbReference type="Proteomes" id="UP000186817">
    <property type="component" value="Unassembled WGS sequence"/>
</dbReference>
<dbReference type="EMBL" id="LSRX01000068">
    <property type="protein sequence ID" value="OLQ10978.1"/>
    <property type="molecule type" value="Genomic_DNA"/>
</dbReference>
<dbReference type="InterPro" id="IPR036875">
    <property type="entry name" value="Znf_CCHC_sf"/>
</dbReference>
<proteinExistence type="predicted"/>
<feature type="region of interest" description="Disordered" evidence="1">
    <location>
        <begin position="159"/>
        <end position="190"/>
    </location>
</feature>
<dbReference type="AlphaFoldDB" id="A0A1Q9EU91"/>
<evidence type="ECO:0000256" key="1">
    <source>
        <dbReference type="SAM" id="MobiDB-lite"/>
    </source>
</evidence>
<reference evidence="2 3" key="1">
    <citation type="submission" date="2016-02" db="EMBL/GenBank/DDBJ databases">
        <title>Genome analysis of coral dinoflagellate symbionts highlights evolutionary adaptations to a symbiotic lifestyle.</title>
        <authorList>
            <person name="Aranda M."/>
            <person name="Li Y."/>
            <person name="Liew Y.J."/>
            <person name="Baumgarten S."/>
            <person name="Simakov O."/>
            <person name="Wilson M."/>
            <person name="Piel J."/>
            <person name="Ashoor H."/>
            <person name="Bougouffa S."/>
            <person name="Bajic V.B."/>
            <person name="Ryu T."/>
            <person name="Ravasi T."/>
            <person name="Bayer T."/>
            <person name="Micklem G."/>
            <person name="Kim H."/>
            <person name="Bhak J."/>
            <person name="Lajeunesse T.C."/>
            <person name="Voolstra C.R."/>
        </authorList>
    </citation>
    <scope>NUCLEOTIDE SEQUENCE [LARGE SCALE GENOMIC DNA]</scope>
    <source>
        <strain evidence="2 3">CCMP2467</strain>
    </source>
</reference>
<accession>A0A1Q9EU91</accession>
<name>A0A1Q9EU91_SYMMI</name>
<evidence type="ECO:0000313" key="2">
    <source>
        <dbReference type="EMBL" id="OLQ10978.1"/>
    </source>
</evidence>
<organism evidence="2 3">
    <name type="scientific">Symbiodinium microadriaticum</name>
    <name type="common">Dinoflagellate</name>
    <name type="synonym">Zooxanthella microadriatica</name>
    <dbReference type="NCBI Taxonomy" id="2951"/>
    <lineage>
        <taxon>Eukaryota</taxon>
        <taxon>Sar</taxon>
        <taxon>Alveolata</taxon>
        <taxon>Dinophyceae</taxon>
        <taxon>Suessiales</taxon>
        <taxon>Symbiodiniaceae</taxon>
        <taxon>Symbiodinium</taxon>
    </lineage>
</organism>
<keyword evidence="3" id="KW-1185">Reference proteome</keyword>